<dbReference type="InterPro" id="IPR013351">
    <property type="entry name" value="T3SS_TyeA-rel"/>
</dbReference>
<dbReference type="Proteomes" id="UP000254589">
    <property type="component" value="Unassembled WGS sequence"/>
</dbReference>
<dbReference type="SUPFAM" id="SSF140591">
    <property type="entry name" value="Type III secretion system domain"/>
    <property type="match status" value="1"/>
</dbReference>
<dbReference type="Gene3D" id="1.10.10.2060">
    <property type="match status" value="1"/>
</dbReference>
<dbReference type="NCBIfam" id="TIGR02511">
    <property type="entry name" value="type_III_tyeA"/>
    <property type="match status" value="1"/>
</dbReference>
<dbReference type="Gene3D" id="1.10.150.630">
    <property type="match status" value="1"/>
</dbReference>
<reference evidence="4 6" key="3">
    <citation type="submission" date="2018-06" db="EMBL/GenBank/DDBJ databases">
        <authorList>
            <consortium name="Pathogen Informatics"/>
            <person name="Doyle S."/>
        </authorList>
    </citation>
    <scope>NUCLEOTIDE SEQUENCE [LARGE SCALE GENOMIC DNA]</scope>
    <source>
        <strain evidence="4 6">NCTC13159</strain>
    </source>
</reference>
<dbReference type="InterPro" id="IPR010812">
    <property type="entry name" value="HrpJ-like"/>
</dbReference>
<evidence type="ECO:0000313" key="3">
    <source>
        <dbReference type="EMBL" id="APD13487.1"/>
    </source>
</evidence>
<dbReference type="GO" id="GO:0019867">
    <property type="term" value="C:outer membrane"/>
    <property type="evidence" value="ECO:0007669"/>
    <property type="project" value="InterPro"/>
</dbReference>
<dbReference type="RefSeq" id="WP_072637036.1">
    <property type="nucleotide sequence ID" value="NZ_CP010310.2"/>
</dbReference>
<protein>
    <submittedName>
        <fullName evidence="3">SepL/TyeA/HrpJ family type III secretion system gatekeeper</fullName>
    </submittedName>
    <submittedName>
        <fullName evidence="4">Type III secretion system regulator InvE</fullName>
    </submittedName>
</protein>
<dbReference type="AlphaFoldDB" id="A0AAJ5D337"/>
<accession>A0AAJ5D337</accession>
<gene>
    <name evidence="4" type="primary">mxiC_2</name>
    <name evidence="4" type="ORF">NCTC13159_05079</name>
    <name evidence="3" type="ORF">RO07_21145</name>
</gene>
<dbReference type="InterPro" id="IPR003520">
    <property type="entry name" value="Invas_InvE"/>
</dbReference>
<dbReference type="EMBL" id="CP010310">
    <property type="protein sequence ID" value="APD13487.1"/>
    <property type="molecule type" value="Genomic_DNA"/>
</dbReference>
<dbReference type="EMBL" id="UGSJ01000002">
    <property type="protein sequence ID" value="SUD95607.1"/>
    <property type="molecule type" value="Genomic_DNA"/>
</dbReference>
<evidence type="ECO:0000313" key="6">
    <source>
        <dbReference type="Proteomes" id="UP000254589"/>
    </source>
</evidence>
<dbReference type="KEGG" id="ppul:RO07_21145"/>
<feature type="region of interest" description="Disordered" evidence="1">
    <location>
        <begin position="19"/>
        <end position="40"/>
    </location>
</feature>
<sequence length="388" mass="43189">MSTLISGVSPVSRAYARDAREQEARLDAQPALDAEPASSEVRVPDVQAQIAEVESEAASVLTQFGRLGSGYINGNGRARRGEDIKRILDADGEEKVDELFNLTKRDAVSMEILLREARRRFHDDSDLILALRELRRRRKLDGEPVDVVERAIDEVMREGDARQIRAGINVALKAKVYGRKLRLNAVRLRQLYRQFLESDGAHVAIYEDWIKQFGMHRRKRVVEYVGAALVCDMHSLDPSCGGAVEFGPLLGTLNCVRMLTSADELFIAHLLGASLENDFLVTEDRALALMLGGLQRPFEIDEVLLEHLGVIFASLDPEGSAQLLQLVLRGFAGIPIPLYGDAEERQEMLSALRATLSQCYADERRSDLSAAQDAESYVHRSRLSDSTC</sequence>
<organism evidence="4 6">
    <name type="scientific">Pandoraea pulmonicola</name>
    <dbReference type="NCBI Taxonomy" id="93221"/>
    <lineage>
        <taxon>Bacteria</taxon>
        <taxon>Pseudomonadati</taxon>
        <taxon>Pseudomonadota</taxon>
        <taxon>Betaproteobacteria</taxon>
        <taxon>Burkholderiales</taxon>
        <taxon>Burkholderiaceae</taxon>
        <taxon>Pandoraea</taxon>
    </lineage>
</organism>
<feature type="domain" description="Hypersensitivity response secretion-like HrpJ" evidence="2">
    <location>
        <begin position="59"/>
        <end position="213"/>
    </location>
</feature>
<reference evidence="3" key="2">
    <citation type="submission" date="2016-11" db="EMBL/GenBank/DDBJ databases">
        <title>Complete Genome Sequencing of Pandoraea pulmonicola DSM 16583.</title>
        <authorList>
            <person name="Chan K.-G."/>
        </authorList>
    </citation>
    <scope>NUCLEOTIDE SEQUENCE</scope>
    <source>
        <strain evidence="3">DSM 16583</strain>
    </source>
</reference>
<dbReference type="Proteomes" id="UP000035086">
    <property type="component" value="Chromosome"/>
</dbReference>
<reference evidence="5" key="1">
    <citation type="submission" date="2014-12" db="EMBL/GenBank/DDBJ databases">
        <title>Complete Genome Sequencing of Pandoraea pulmonicola DSM 16583.</title>
        <authorList>
            <person name="Chan K.-G."/>
        </authorList>
    </citation>
    <scope>NUCLEOTIDE SEQUENCE [LARGE SCALE GENOMIC DNA]</scope>
    <source>
        <strain evidence="5">DSM 16583</strain>
    </source>
</reference>
<dbReference type="GO" id="GO:0030254">
    <property type="term" value="P:protein secretion by the type III secretion system"/>
    <property type="evidence" value="ECO:0007669"/>
    <property type="project" value="InterPro"/>
</dbReference>
<dbReference type="PRINTS" id="PR01344">
    <property type="entry name" value="INVEPROTEIN"/>
</dbReference>
<dbReference type="GO" id="GO:0050709">
    <property type="term" value="P:negative regulation of protein secretion"/>
    <property type="evidence" value="ECO:0007669"/>
    <property type="project" value="InterPro"/>
</dbReference>
<dbReference type="InterPro" id="IPR013401">
    <property type="entry name" value="T3SS_LcrE"/>
</dbReference>
<name>A0AAJ5D337_PANPU</name>
<dbReference type="GO" id="GO:0009986">
    <property type="term" value="C:cell surface"/>
    <property type="evidence" value="ECO:0007669"/>
    <property type="project" value="InterPro"/>
</dbReference>
<proteinExistence type="predicted"/>
<evidence type="ECO:0000313" key="5">
    <source>
        <dbReference type="Proteomes" id="UP000035086"/>
    </source>
</evidence>
<evidence type="ECO:0000259" key="2">
    <source>
        <dbReference type="Pfam" id="PF07201"/>
    </source>
</evidence>
<dbReference type="NCBIfam" id="TIGR02568">
    <property type="entry name" value="LcrE"/>
    <property type="match status" value="1"/>
</dbReference>
<evidence type="ECO:0000256" key="1">
    <source>
        <dbReference type="SAM" id="MobiDB-lite"/>
    </source>
</evidence>
<evidence type="ECO:0000313" key="4">
    <source>
        <dbReference type="EMBL" id="SUD95607.1"/>
    </source>
</evidence>
<keyword evidence="5" id="KW-1185">Reference proteome</keyword>
<dbReference type="Pfam" id="PF07201">
    <property type="entry name" value="HrpJ"/>
    <property type="match status" value="1"/>
</dbReference>